<reference evidence="1 2" key="1">
    <citation type="submission" date="2023-02" db="EMBL/GenBank/DDBJ databases">
        <title>Genome sequence of Sphingomonas naphthae.</title>
        <authorList>
            <person name="Kim S."/>
            <person name="Heo J."/>
            <person name="Kwon S.-W."/>
        </authorList>
    </citation>
    <scope>NUCLEOTIDE SEQUENCE [LARGE SCALE GENOMIC DNA]</scope>
    <source>
        <strain evidence="1 2">KACC 18716</strain>
    </source>
</reference>
<keyword evidence="2" id="KW-1185">Reference proteome</keyword>
<name>A0ABY7THV5_9SPHN</name>
<protein>
    <recommendedName>
        <fullName evidence="3">UrcA family protein</fullName>
    </recommendedName>
</protein>
<dbReference type="PROSITE" id="PS51257">
    <property type="entry name" value="PROKAR_LIPOPROTEIN"/>
    <property type="match status" value="1"/>
</dbReference>
<dbReference type="EMBL" id="CP117411">
    <property type="protein sequence ID" value="WCT72755.1"/>
    <property type="molecule type" value="Genomic_DNA"/>
</dbReference>
<proteinExistence type="predicted"/>
<sequence length="123" mass="13008">MIRPGLILVPLALAGCTATEAPRVASVSGKAPPRAAAGLDRVMNQNAAALQALFGTPDRDSREMTARKLQFASSVCVLDAYLYPREGREPVVGYVDARTPAGEDIDRASCVAALARRTEAPKK</sequence>
<dbReference type="RefSeq" id="WP_273686725.1">
    <property type="nucleotide sequence ID" value="NZ_CP117411.1"/>
</dbReference>
<dbReference type="Proteomes" id="UP001220395">
    <property type="component" value="Chromosome"/>
</dbReference>
<evidence type="ECO:0000313" key="1">
    <source>
        <dbReference type="EMBL" id="WCT72755.1"/>
    </source>
</evidence>
<organism evidence="1 2">
    <name type="scientific">Sphingomonas naphthae</name>
    <dbReference type="NCBI Taxonomy" id="1813468"/>
    <lineage>
        <taxon>Bacteria</taxon>
        <taxon>Pseudomonadati</taxon>
        <taxon>Pseudomonadota</taxon>
        <taxon>Alphaproteobacteria</taxon>
        <taxon>Sphingomonadales</taxon>
        <taxon>Sphingomonadaceae</taxon>
        <taxon>Sphingomonas</taxon>
    </lineage>
</organism>
<evidence type="ECO:0008006" key="3">
    <source>
        <dbReference type="Google" id="ProtNLM"/>
    </source>
</evidence>
<accession>A0ABY7THV5</accession>
<gene>
    <name evidence="1" type="ORF">PQ455_14075</name>
</gene>
<evidence type="ECO:0000313" key="2">
    <source>
        <dbReference type="Proteomes" id="UP001220395"/>
    </source>
</evidence>